<dbReference type="RefSeq" id="XP_001950516.1">
    <property type="nucleotide sequence ID" value="XM_001950481.4"/>
</dbReference>
<organism evidence="3 4">
    <name type="scientific">Acyrthosiphon pisum</name>
    <name type="common">Pea aphid</name>
    <dbReference type="NCBI Taxonomy" id="7029"/>
    <lineage>
        <taxon>Eukaryota</taxon>
        <taxon>Metazoa</taxon>
        <taxon>Ecdysozoa</taxon>
        <taxon>Arthropoda</taxon>
        <taxon>Hexapoda</taxon>
        <taxon>Insecta</taxon>
        <taxon>Pterygota</taxon>
        <taxon>Neoptera</taxon>
        <taxon>Paraneoptera</taxon>
        <taxon>Hemiptera</taxon>
        <taxon>Sternorrhyncha</taxon>
        <taxon>Aphidomorpha</taxon>
        <taxon>Aphidoidea</taxon>
        <taxon>Aphididae</taxon>
        <taxon>Macrosiphini</taxon>
        <taxon>Acyrthosiphon</taxon>
    </lineage>
</organism>
<dbReference type="GO" id="GO:1990404">
    <property type="term" value="F:NAD+-protein mono-ADP-ribosyltransferase activity"/>
    <property type="evidence" value="ECO:0007669"/>
    <property type="project" value="TreeGrafter"/>
</dbReference>
<dbReference type="Pfam" id="PF00644">
    <property type="entry name" value="PARP"/>
    <property type="match status" value="1"/>
</dbReference>
<reference evidence="4" key="1">
    <citation type="submission" date="2010-06" db="EMBL/GenBank/DDBJ databases">
        <authorList>
            <person name="Jiang H."/>
            <person name="Abraham K."/>
            <person name="Ali S."/>
            <person name="Alsbrooks S.L."/>
            <person name="Anim B.N."/>
            <person name="Anosike U.S."/>
            <person name="Attaway T."/>
            <person name="Bandaranaike D.P."/>
            <person name="Battles P.K."/>
            <person name="Bell S.N."/>
            <person name="Bell A.V."/>
            <person name="Beltran B."/>
            <person name="Bickham C."/>
            <person name="Bustamante Y."/>
            <person name="Caleb T."/>
            <person name="Canada A."/>
            <person name="Cardenas V."/>
            <person name="Carter K."/>
            <person name="Chacko J."/>
            <person name="Chandrabose M.N."/>
            <person name="Chavez D."/>
            <person name="Chavez A."/>
            <person name="Chen L."/>
            <person name="Chu H.-S."/>
            <person name="Claassen K.J."/>
            <person name="Cockrell R."/>
            <person name="Collins M."/>
            <person name="Cooper J.A."/>
            <person name="Cree A."/>
            <person name="Curry S.M."/>
            <person name="Da Y."/>
            <person name="Dao M.D."/>
            <person name="Das B."/>
            <person name="Davila M.-L."/>
            <person name="Davy-Carroll L."/>
            <person name="Denson S."/>
            <person name="Dinh H."/>
            <person name="Ebong V.E."/>
            <person name="Edwards J.R."/>
            <person name="Egan A."/>
            <person name="El-Daye J."/>
            <person name="Escobedo L."/>
            <person name="Fernandez S."/>
            <person name="Fernando P.R."/>
            <person name="Flagg N."/>
            <person name="Forbes L.D."/>
            <person name="Fowler R.G."/>
            <person name="Fu Q."/>
            <person name="Gabisi R.A."/>
            <person name="Ganer J."/>
            <person name="Garbino Pronczuk A."/>
            <person name="Garcia R.M."/>
            <person name="Garner T."/>
            <person name="Garrett T.E."/>
            <person name="Gonzalez D.A."/>
            <person name="Hamid H."/>
            <person name="Hawkins E.S."/>
            <person name="Hirani K."/>
            <person name="Hogues M.E."/>
            <person name="Hollins B."/>
            <person name="Hsiao C.-H."/>
            <person name="Jabil R."/>
            <person name="James M.L."/>
            <person name="Jhangiani S.N."/>
            <person name="Johnson B."/>
            <person name="Johnson Q."/>
            <person name="Joshi V."/>
            <person name="Kalu J.B."/>
            <person name="Kam C."/>
            <person name="Kashfia A."/>
            <person name="Keebler J."/>
            <person name="Kisamo H."/>
            <person name="Kovar C.L."/>
            <person name="Lago L.A."/>
            <person name="Lai C.-Y."/>
            <person name="Laidlaw J."/>
            <person name="Lara F."/>
            <person name="Le T.-K."/>
            <person name="Lee S.L."/>
            <person name="Legall F.H."/>
            <person name="Lemon S.J."/>
            <person name="Lewis L.R."/>
            <person name="Li B."/>
            <person name="Liu Y."/>
            <person name="Liu Y.-S."/>
            <person name="Lopez J."/>
            <person name="Lozado R.J."/>
            <person name="Lu J."/>
            <person name="Madu R.C."/>
            <person name="Maheshwari M."/>
            <person name="Maheshwari R."/>
            <person name="Malloy K."/>
            <person name="Martinez E."/>
            <person name="Mathew T."/>
            <person name="Mercado I.C."/>
            <person name="Mercado C."/>
            <person name="Meyer B."/>
            <person name="Montgomery K."/>
            <person name="Morgan M.B."/>
            <person name="Munidasa M."/>
            <person name="Nazareth L.V."/>
            <person name="Nelson J."/>
            <person name="Ng B.M."/>
            <person name="Nguyen N.B."/>
            <person name="Nguyen P.Q."/>
            <person name="Nguyen T."/>
            <person name="Obregon M."/>
            <person name="Okwuonu G.O."/>
            <person name="Onwere C.G."/>
            <person name="Orozco G."/>
            <person name="Parra A."/>
            <person name="Patel S."/>
            <person name="Patil S."/>
            <person name="Perez A."/>
            <person name="Perez Y."/>
            <person name="Pham C."/>
            <person name="Primus E.L."/>
            <person name="Pu L.-L."/>
            <person name="Puazo M."/>
            <person name="Qin X."/>
            <person name="Quiroz J.B."/>
            <person name="Reese J."/>
            <person name="Richards S."/>
            <person name="Rives C.M."/>
            <person name="Robberts R."/>
            <person name="Ruiz S.J."/>
            <person name="Ruiz M.J."/>
            <person name="Santibanez J."/>
            <person name="Schneider B.W."/>
            <person name="Sisson I."/>
            <person name="Smith M."/>
            <person name="Sodergren E."/>
            <person name="Song X.-Z."/>
            <person name="Song B.B."/>
            <person name="Summersgill H."/>
            <person name="Thelus R."/>
            <person name="Thornton R.D."/>
            <person name="Trejos Z.Y."/>
            <person name="Usmani K."/>
            <person name="Vattathil S."/>
            <person name="Villasana D."/>
            <person name="Walker D.L."/>
            <person name="Wang S."/>
            <person name="Wang K."/>
            <person name="White C.S."/>
            <person name="Williams A.C."/>
            <person name="Williamson J."/>
            <person name="Wilson K."/>
            <person name="Woghiren I.O."/>
            <person name="Woodworth J.R."/>
            <person name="Worley K.C."/>
            <person name="Wright R.A."/>
            <person name="Wu W."/>
            <person name="Young L."/>
            <person name="Zhang L."/>
            <person name="Zhang J."/>
            <person name="Zhu Y."/>
            <person name="Muzny D.M."/>
            <person name="Weinstock G."/>
            <person name="Gibbs R.A."/>
        </authorList>
    </citation>
    <scope>NUCLEOTIDE SEQUENCE [LARGE SCALE GENOMIC DNA]</scope>
    <source>
        <strain evidence="4">LSR1</strain>
    </source>
</reference>
<dbReference type="GO" id="GO:0003950">
    <property type="term" value="F:NAD+ poly-ADP-ribosyltransferase activity"/>
    <property type="evidence" value="ECO:0007669"/>
    <property type="project" value="InterPro"/>
</dbReference>
<dbReference type="InterPro" id="IPR012317">
    <property type="entry name" value="Poly(ADP-ribose)pol_cat_dom"/>
</dbReference>
<reference evidence="3" key="2">
    <citation type="submission" date="2022-06" db="UniProtKB">
        <authorList>
            <consortium name="EnsemblMetazoa"/>
        </authorList>
    </citation>
    <scope>IDENTIFICATION</scope>
</reference>
<keyword evidence="4" id="KW-1185">Reference proteome</keyword>
<evidence type="ECO:0000313" key="4">
    <source>
        <dbReference type="Proteomes" id="UP000007819"/>
    </source>
</evidence>
<evidence type="ECO:0000313" key="3">
    <source>
        <dbReference type="EnsemblMetazoa" id="XP_029344873.1"/>
    </source>
</evidence>
<dbReference type="EnsemblMetazoa" id="XM_029489013.1">
    <property type="protein sequence ID" value="XP_029344873.1"/>
    <property type="gene ID" value="LOC100167942"/>
</dbReference>
<protein>
    <recommendedName>
        <fullName evidence="2">PARP catalytic domain-containing protein</fullName>
    </recommendedName>
</protein>
<dbReference type="Proteomes" id="UP000007819">
    <property type="component" value="Chromosome A2"/>
</dbReference>
<dbReference type="KEGG" id="api:100167942"/>
<dbReference type="OrthoDB" id="6133115at2759"/>
<dbReference type="PANTHER" id="PTHR45740:SF2">
    <property type="entry name" value="POLY [ADP-RIBOSE] POLYMERASE"/>
    <property type="match status" value="1"/>
</dbReference>
<dbReference type="SUPFAM" id="SSF56399">
    <property type="entry name" value="ADP-ribosylation"/>
    <property type="match status" value="1"/>
</dbReference>
<dbReference type="InterPro" id="IPR051712">
    <property type="entry name" value="ARTD-AVP"/>
</dbReference>
<sequence length="262" mass="30126">MSGSSGSRADKSELTKHAAGHILQRASPFVVHQMYDSNRQLLNNVNSKGYKKIEQLVKNTFPTCDIKQIRQVHAPQMYGMYLLSKEEFRAQGVQEKLLYHVTSESSALESLESGLDWRRTERAKFGCGVSFSSDADYANYYANSHLGEDSRVLMICCVLVGVTYVPKEMFARSLIVPPDRADTTVSICHKVYVKYNDYEFYPLYFVYYRLRREHLFSSKYFSRNNRRTQLQISYLPVEDQKEKEESAQDAGLSIDGLDNESL</sequence>
<dbReference type="Gene3D" id="3.90.228.10">
    <property type="match status" value="1"/>
</dbReference>
<feature type="region of interest" description="Disordered" evidence="1">
    <location>
        <begin position="238"/>
        <end position="262"/>
    </location>
</feature>
<name>A0A8R2JQU5_ACYPI</name>
<evidence type="ECO:0000256" key="1">
    <source>
        <dbReference type="SAM" id="MobiDB-lite"/>
    </source>
</evidence>
<accession>A0A8R2JQU5</accession>
<dbReference type="EnsemblMetazoa" id="XM_001950481.5">
    <property type="protein sequence ID" value="XP_001950516.1"/>
    <property type="gene ID" value="LOC100167942"/>
</dbReference>
<feature type="domain" description="PARP catalytic" evidence="2">
    <location>
        <begin position="47"/>
        <end position="163"/>
    </location>
</feature>
<evidence type="ECO:0000259" key="2">
    <source>
        <dbReference type="Pfam" id="PF00644"/>
    </source>
</evidence>
<dbReference type="GO" id="GO:0005634">
    <property type="term" value="C:nucleus"/>
    <property type="evidence" value="ECO:0007669"/>
    <property type="project" value="TreeGrafter"/>
</dbReference>
<dbReference type="PANTHER" id="PTHR45740">
    <property type="entry name" value="POLY [ADP-RIBOSE] POLYMERASE"/>
    <property type="match status" value="1"/>
</dbReference>
<proteinExistence type="predicted"/>
<dbReference type="GeneID" id="100167942"/>
<dbReference type="AlphaFoldDB" id="A0A8R2JQU5"/>